<dbReference type="PANTHER" id="PTHR43684:SF1">
    <property type="entry name" value="ENOYL-COA DELTA ISOMERASE 2"/>
    <property type="match status" value="1"/>
</dbReference>
<dbReference type="GO" id="GO:0004165">
    <property type="term" value="F:delta(3)-delta(2)-enoyl-CoA isomerase activity"/>
    <property type="evidence" value="ECO:0007669"/>
    <property type="project" value="UniProtKB-ARBA"/>
</dbReference>
<keyword evidence="2" id="KW-0576">Peroxisome</keyword>
<dbReference type="InterPro" id="IPR001753">
    <property type="entry name" value="Enoyl-CoA_hydra/iso"/>
</dbReference>
<dbReference type="RefSeq" id="WP_082753972.1">
    <property type="nucleotide sequence ID" value="NZ_BAAAMC010000028.1"/>
</dbReference>
<comment type="caution">
    <text evidence="4">The sequence shown here is derived from an EMBL/GenBank/DDBJ whole genome shotgun (WGS) entry which is preliminary data.</text>
</comment>
<comment type="subcellular location">
    <subcellularLocation>
        <location evidence="1">Peroxisome</location>
    </subcellularLocation>
</comment>
<dbReference type="InterPro" id="IPR029045">
    <property type="entry name" value="ClpP/crotonase-like_dom_sf"/>
</dbReference>
<keyword evidence="5" id="KW-1185">Reference proteome</keyword>
<dbReference type="InterPro" id="IPR051053">
    <property type="entry name" value="ECH/Chromodomain_protein"/>
</dbReference>
<reference evidence="4 5" key="1">
    <citation type="journal article" date="2019" name="Emerg. Microbes Infect.">
        <title>Comprehensive subspecies identification of 175 nontuberculous mycobacteria species based on 7547 genomic profiles.</title>
        <authorList>
            <person name="Matsumoto Y."/>
            <person name="Kinjo T."/>
            <person name="Motooka D."/>
            <person name="Nabeya D."/>
            <person name="Jung N."/>
            <person name="Uechi K."/>
            <person name="Horii T."/>
            <person name="Iida T."/>
            <person name="Fujita J."/>
            <person name="Nakamura S."/>
        </authorList>
    </citation>
    <scope>NUCLEOTIDE SEQUENCE [LARGE SCALE GENOMIC DNA]</scope>
    <source>
        <strain evidence="4 5">JCM 13392</strain>
    </source>
</reference>
<dbReference type="Pfam" id="PF00378">
    <property type="entry name" value="ECH_1"/>
    <property type="match status" value="1"/>
</dbReference>
<protein>
    <submittedName>
        <fullName evidence="4">Enoyl-CoA hydratase</fullName>
    </submittedName>
</protein>
<organism evidence="4 5">
    <name type="scientific">Mycolicibacterium murale</name>
    <dbReference type="NCBI Taxonomy" id="182220"/>
    <lineage>
        <taxon>Bacteria</taxon>
        <taxon>Bacillati</taxon>
        <taxon>Actinomycetota</taxon>
        <taxon>Actinomycetes</taxon>
        <taxon>Mycobacteriales</taxon>
        <taxon>Mycobacteriaceae</taxon>
        <taxon>Mycolicibacterium</taxon>
    </lineage>
</organism>
<evidence type="ECO:0000256" key="1">
    <source>
        <dbReference type="ARBA" id="ARBA00004275"/>
    </source>
</evidence>
<dbReference type="PANTHER" id="PTHR43684">
    <property type="match status" value="1"/>
</dbReference>
<proteinExistence type="predicted"/>
<evidence type="ECO:0000313" key="4">
    <source>
        <dbReference type="EMBL" id="GFG56520.1"/>
    </source>
</evidence>
<evidence type="ECO:0000256" key="2">
    <source>
        <dbReference type="ARBA" id="ARBA00023140"/>
    </source>
</evidence>
<dbReference type="CDD" id="cd06558">
    <property type="entry name" value="crotonase-like"/>
    <property type="match status" value="1"/>
</dbReference>
<gene>
    <name evidence="4" type="ORF">MMUR_06560</name>
</gene>
<accession>A0A7I9WGT5</accession>
<dbReference type="Gene3D" id="3.90.226.10">
    <property type="entry name" value="2-enoyl-CoA Hydratase, Chain A, domain 1"/>
    <property type="match status" value="1"/>
</dbReference>
<sequence>MPPHPSSDAPLSDDTGPDLIAVERTGHVTIIRMNRPHKYNAITQDMYAALAEALLAADRDTEVRAVILTGSGAAFSAGNDLHDFALDPDGLAPVQQFLRAIAGIAVPLIAAVNGLAVGVGVTMLLHCDLVYADPAATFQTPFVDIGLVPEAASTLLLPQLIGARRAADMLLGGRKLTADEAAAWGLINEVSAAPLEKAITVGTALAAKAPGAARNTKTLSRSTNRAVLTRMREEETAMAAQLESAEFTEVLAARRDKRPPVFPPRPTTP</sequence>
<evidence type="ECO:0000256" key="3">
    <source>
        <dbReference type="ARBA" id="ARBA00023235"/>
    </source>
</evidence>
<name>A0A7I9WGT5_9MYCO</name>
<dbReference type="Proteomes" id="UP000465241">
    <property type="component" value="Unassembled WGS sequence"/>
</dbReference>
<evidence type="ECO:0000313" key="5">
    <source>
        <dbReference type="Proteomes" id="UP000465241"/>
    </source>
</evidence>
<dbReference type="EMBL" id="BLKT01000003">
    <property type="protein sequence ID" value="GFG56520.1"/>
    <property type="molecule type" value="Genomic_DNA"/>
</dbReference>
<dbReference type="AlphaFoldDB" id="A0A7I9WGT5"/>
<dbReference type="SUPFAM" id="SSF52096">
    <property type="entry name" value="ClpP/crotonase"/>
    <property type="match status" value="1"/>
</dbReference>
<keyword evidence="3" id="KW-0413">Isomerase</keyword>